<evidence type="ECO:0000259" key="2">
    <source>
        <dbReference type="Pfam" id="PF06452"/>
    </source>
</evidence>
<dbReference type="InterPro" id="IPR008979">
    <property type="entry name" value="Galactose-bd-like_sf"/>
</dbReference>
<dbReference type="Pfam" id="PF18962">
    <property type="entry name" value="Por_Secre_tail"/>
    <property type="match status" value="1"/>
</dbReference>
<dbReference type="InterPro" id="IPR010502">
    <property type="entry name" value="Carb-bd_dom_fam9"/>
</dbReference>
<dbReference type="NCBIfam" id="TIGR04183">
    <property type="entry name" value="Por_Secre_tail"/>
    <property type="match status" value="1"/>
</dbReference>
<dbReference type="GO" id="GO:0004553">
    <property type="term" value="F:hydrolase activity, hydrolyzing O-glycosyl compounds"/>
    <property type="evidence" value="ECO:0007669"/>
    <property type="project" value="InterPro"/>
</dbReference>
<dbReference type="SUPFAM" id="SSF49344">
    <property type="entry name" value="CBD9-like"/>
    <property type="match status" value="1"/>
</dbReference>
<dbReference type="EMBL" id="DSGB01000003">
    <property type="protein sequence ID" value="HER95317.1"/>
    <property type="molecule type" value="Genomic_DNA"/>
</dbReference>
<dbReference type="GO" id="GO:0030246">
    <property type="term" value="F:carbohydrate binding"/>
    <property type="evidence" value="ECO:0007669"/>
    <property type="project" value="InterPro"/>
</dbReference>
<sequence length="901" mass="99794">MKRLATTGTWLGVMLALSWAVRAPAQPIPPVPHIFTFNSLDDFLNLWSSYGAPVRYGSPDTITYPEGREYFVFSEYEDGALGKALWVDWSLFTDQSWGGSNGLLYIRPDPNVSSPSNPRPDSFFAAASLWDISDFTHIHLRYKTLVPANHPDATIRIKLHDASLGVGTSPSSETEDWYTQSRDVYDDASGQWKVWTVPLTDLGLPGSTVPAGGFSRPGCQAGGNPLQQSGCWSGLLGNGKLDLDKIAALTIEFTGPQAGAQRDSTIFGTIAFDELWVSGVRYELLGGFDNISALSHWKNSNAGSYTLTASTDTVQGTGAIELAYNLVGDLSWGGSVDVQYELPAGQFFPDMTARTHLSLFYKVLEPASNPSAVRLNIKLFDYSTGQKEEWHYSGIATVLGDTTGVWRRLLVPLSGFAIPSWISYKGDATLNLDKIRGWQVQIQIAQGATSSGRILFDRFSSYGERQTDFEPPAAVTGFEVLALAPYENLISWQDVPGESRETYTIYFSEAPIDSVNQPGVMVVAHNIPENTQIYTHKLFYPINDQEVTYYYAITATDEAGNTSEPTVLTSPVTNTAKGLPTISMSPPANFVADGDLSEWAGITPIHLEPDGAFYGHVARGFEINGPGDLSADVYLAVDNEALYVAFDVTDDAYFPVPDGVTSSRWLYDGAELYIGLYDWRGPKHDRFQSGAEPDYKFYFYKQVFFRDGGPQIQAGTEDYAWVRTDKGYAFEARIRFDAHAFETAGIFVPRNGMRVPLDLVIMDNDVGGQAREGILTYSPDNDDNSWQSPLYWFYTWIGDRFAVNVVRPVAGATPEAFRVYTNYPNPFARTTRIRYDLPRTERVVVRVFNALGQEVQKLVDAVQAAGTYEVRFDALNLPAGVYFYQVQAGRHVETRSMVVIR</sequence>
<dbReference type="AlphaFoldDB" id="A0A7V2F5Q7"/>
<evidence type="ECO:0000256" key="1">
    <source>
        <dbReference type="SAM" id="SignalP"/>
    </source>
</evidence>
<dbReference type="Gene3D" id="2.60.40.4070">
    <property type="match status" value="1"/>
</dbReference>
<feature type="chain" id="PRO_5031296989" evidence="1">
    <location>
        <begin position="26"/>
        <end position="901"/>
    </location>
</feature>
<keyword evidence="1" id="KW-0732">Signal</keyword>
<dbReference type="Gene3D" id="2.60.40.10">
    <property type="entry name" value="Immunoglobulins"/>
    <property type="match status" value="1"/>
</dbReference>
<dbReference type="Gene3D" id="2.60.120.260">
    <property type="entry name" value="Galactose-binding domain-like"/>
    <property type="match status" value="1"/>
</dbReference>
<comment type="caution">
    <text evidence="4">The sequence shown here is derived from an EMBL/GenBank/DDBJ whole genome shotgun (WGS) entry which is preliminary data.</text>
</comment>
<evidence type="ECO:0000313" key="4">
    <source>
        <dbReference type="EMBL" id="HER95317.1"/>
    </source>
</evidence>
<dbReference type="Pfam" id="PF06452">
    <property type="entry name" value="CBM9_1"/>
    <property type="match status" value="1"/>
</dbReference>
<organism evidence="4">
    <name type="scientific">Rhodothermus marinus</name>
    <name type="common">Rhodothermus obamensis</name>
    <dbReference type="NCBI Taxonomy" id="29549"/>
    <lineage>
        <taxon>Bacteria</taxon>
        <taxon>Pseudomonadati</taxon>
        <taxon>Rhodothermota</taxon>
        <taxon>Rhodothermia</taxon>
        <taxon>Rhodothermales</taxon>
        <taxon>Rhodothermaceae</taxon>
        <taxon>Rhodothermus</taxon>
    </lineage>
</organism>
<dbReference type="Gene3D" id="2.60.40.1190">
    <property type="match status" value="1"/>
</dbReference>
<accession>A0A7V2F5Q7</accession>
<feature type="domain" description="Secretion system C-terminal sorting" evidence="3">
    <location>
        <begin position="823"/>
        <end position="898"/>
    </location>
</feature>
<feature type="domain" description="Carbohydrate-binding" evidence="2">
    <location>
        <begin position="623"/>
        <end position="792"/>
    </location>
</feature>
<reference evidence="4" key="1">
    <citation type="journal article" date="2020" name="mSystems">
        <title>Genome- and Community-Level Interaction Insights into Carbon Utilization and Element Cycling Functions of Hydrothermarchaeota in Hydrothermal Sediment.</title>
        <authorList>
            <person name="Zhou Z."/>
            <person name="Liu Y."/>
            <person name="Xu W."/>
            <person name="Pan J."/>
            <person name="Luo Z.H."/>
            <person name="Li M."/>
        </authorList>
    </citation>
    <scope>NUCLEOTIDE SEQUENCE [LARGE SCALE GENOMIC DNA]</scope>
    <source>
        <strain evidence="4">SpSt-143</strain>
    </source>
</reference>
<dbReference type="InterPro" id="IPR026444">
    <property type="entry name" value="Secre_tail"/>
</dbReference>
<proteinExistence type="predicted"/>
<dbReference type="SUPFAM" id="SSF49785">
    <property type="entry name" value="Galactose-binding domain-like"/>
    <property type="match status" value="1"/>
</dbReference>
<evidence type="ECO:0000259" key="3">
    <source>
        <dbReference type="Pfam" id="PF18962"/>
    </source>
</evidence>
<protein>
    <submittedName>
        <fullName evidence="4">T9SS type A sorting domain-containing protein</fullName>
    </submittedName>
</protein>
<gene>
    <name evidence="4" type="ORF">ENO59_02185</name>
</gene>
<dbReference type="InterPro" id="IPR013783">
    <property type="entry name" value="Ig-like_fold"/>
</dbReference>
<feature type="signal peptide" evidence="1">
    <location>
        <begin position="1"/>
        <end position="25"/>
    </location>
</feature>
<name>A0A7V2F5Q7_RHOMR</name>
<dbReference type="GO" id="GO:0016052">
    <property type="term" value="P:carbohydrate catabolic process"/>
    <property type="evidence" value="ECO:0007669"/>
    <property type="project" value="InterPro"/>
</dbReference>